<evidence type="ECO:0000313" key="2">
    <source>
        <dbReference type="Proteomes" id="UP000484164"/>
    </source>
</evidence>
<evidence type="ECO:0000313" key="1">
    <source>
        <dbReference type="EMBL" id="KAB2815023.1"/>
    </source>
</evidence>
<proteinExistence type="predicted"/>
<dbReference type="AlphaFoldDB" id="A0A6L3ZCT0"/>
<comment type="caution">
    <text evidence="1">The sequence shown here is derived from an EMBL/GenBank/DDBJ whole genome shotgun (WGS) entry which is preliminary data.</text>
</comment>
<evidence type="ECO:0008006" key="3">
    <source>
        <dbReference type="Google" id="ProtNLM"/>
    </source>
</evidence>
<gene>
    <name evidence="1" type="ORF">F8C82_14600</name>
</gene>
<dbReference type="EMBL" id="WBVQ01000005">
    <property type="protein sequence ID" value="KAB2815023.1"/>
    <property type="molecule type" value="Genomic_DNA"/>
</dbReference>
<reference evidence="1 2" key="1">
    <citation type="submission" date="2019-10" db="EMBL/GenBank/DDBJ databases">
        <title>Genome sequence of Phaeocystidibacter marisrubri JCM30614 (type strain).</title>
        <authorList>
            <person name="Bowman J.P."/>
        </authorList>
    </citation>
    <scope>NUCLEOTIDE SEQUENCE [LARGE SCALE GENOMIC DNA]</scope>
    <source>
        <strain evidence="1 2">JCM 30614</strain>
    </source>
</reference>
<protein>
    <recommendedName>
        <fullName evidence="3">LEA type 2 family protein</fullName>
    </recommendedName>
</protein>
<dbReference type="RefSeq" id="WP_151694363.1">
    <property type="nucleotide sequence ID" value="NZ_BMGX01000004.1"/>
</dbReference>
<sequence>MKKTLAAIGLLFGGVWAYNKYLTVNSSLDLIKIESPLVRDIGLKNGNVVFQLDLPVVNPESQNYTGKVISVRLYKNGEEIAYSEPGIVSFSIAPSARTLVRGITMNVPTAMIDTVLTNSSRDGIAYRADVEVAGVKLQFSGKLS</sequence>
<organism evidence="1 2">
    <name type="scientific">Phaeocystidibacter marisrubri</name>
    <dbReference type="NCBI Taxonomy" id="1577780"/>
    <lineage>
        <taxon>Bacteria</taxon>
        <taxon>Pseudomonadati</taxon>
        <taxon>Bacteroidota</taxon>
        <taxon>Flavobacteriia</taxon>
        <taxon>Flavobacteriales</taxon>
        <taxon>Phaeocystidibacteraceae</taxon>
        <taxon>Phaeocystidibacter</taxon>
    </lineage>
</organism>
<name>A0A6L3ZCT0_9FLAO</name>
<accession>A0A6L3ZCT0</accession>
<dbReference type="Proteomes" id="UP000484164">
    <property type="component" value="Unassembled WGS sequence"/>
</dbReference>
<keyword evidence="2" id="KW-1185">Reference proteome</keyword>